<dbReference type="PANTHER" id="PTHR10972:SF92">
    <property type="entry name" value="OXYSTEROL BINDING PROTEIN"/>
    <property type="match status" value="1"/>
</dbReference>
<name>A0A4Z0YY20_9PEZI</name>
<keyword evidence="5" id="KW-1185">Reference proteome</keyword>
<dbReference type="InterPro" id="IPR018494">
    <property type="entry name" value="Oxysterol-bd_CS"/>
</dbReference>
<dbReference type="InterPro" id="IPR000648">
    <property type="entry name" value="Oxysterol-bd"/>
</dbReference>
<dbReference type="PROSITE" id="PS01013">
    <property type="entry name" value="OSBP"/>
    <property type="match status" value="1"/>
</dbReference>
<evidence type="ECO:0000256" key="3">
    <source>
        <dbReference type="SAM" id="Coils"/>
    </source>
</evidence>
<dbReference type="GO" id="GO:0008142">
    <property type="term" value="F:oxysterol binding"/>
    <property type="evidence" value="ECO:0007669"/>
    <property type="project" value="TreeGrafter"/>
</dbReference>
<dbReference type="Gene3D" id="2.40.160.120">
    <property type="match status" value="1"/>
</dbReference>
<sequence>MTASQTNFSQLKDFLAYLATIKGDLSNITAPPFLLSPTSATEIPASWASRHDLFLQPAQEANAAQRALLILKNFLCSLQHQLHQTFANDGPRKPINAVLGELFIGEFSGADGSSTRMISEQVSHHPPVTASALYNPENEMSSTGYAAQETSFHAATGCVRVQQTGHAIVRDEKHGESHLRTLPSMTIKGLLTGHPHPELEGVCYISSSSGYLSTVEFTGKTWAGGARNSVRAELKSVRDGGKVFEVTGQWSGRLAIRDCATDTLIDEFDVAEVPTSEIRVPPLETQSPWESQRAWQGVAGGIREGDMRRVSAEKKEIEEAQREIRSAQEMAHVEWPTVFFHAAAESREFEVLARAIPDPAVRDLARDRTAGAWAFVGVEAAEALISEGVYHRSLEPTGQILHGASS</sequence>
<dbReference type="EMBL" id="SKBN01000096">
    <property type="protein sequence ID" value="TGJ83383.1"/>
    <property type="molecule type" value="Genomic_DNA"/>
</dbReference>
<keyword evidence="3" id="KW-0175">Coiled coil</keyword>
<dbReference type="GO" id="GO:0005829">
    <property type="term" value="C:cytosol"/>
    <property type="evidence" value="ECO:0007669"/>
    <property type="project" value="TreeGrafter"/>
</dbReference>
<dbReference type="GO" id="GO:0016020">
    <property type="term" value="C:membrane"/>
    <property type="evidence" value="ECO:0007669"/>
    <property type="project" value="TreeGrafter"/>
</dbReference>
<comment type="similarity">
    <text evidence="1 2">Belongs to the OSBP family.</text>
</comment>
<dbReference type="AlphaFoldDB" id="A0A4Z0YY20"/>
<dbReference type="Proteomes" id="UP000297716">
    <property type="component" value="Unassembled WGS sequence"/>
</dbReference>
<accession>A0A4Z0YY20</accession>
<dbReference type="SUPFAM" id="SSF144000">
    <property type="entry name" value="Oxysterol-binding protein-like"/>
    <property type="match status" value="1"/>
</dbReference>
<gene>
    <name evidence="4" type="ORF">E0Z10_g5399</name>
</gene>
<dbReference type="OrthoDB" id="14833at2759"/>
<dbReference type="STRING" id="37992.A0A4Z0YY20"/>
<feature type="coiled-coil region" evidence="3">
    <location>
        <begin position="303"/>
        <end position="330"/>
    </location>
</feature>
<evidence type="ECO:0000313" key="5">
    <source>
        <dbReference type="Proteomes" id="UP000297716"/>
    </source>
</evidence>
<dbReference type="Gene3D" id="1.10.287.2720">
    <property type="match status" value="1"/>
</dbReference>
<comment type="caution">
    <text evidence="4">The sequence shown here is derived from an EMBL/GenBank/DDBJ whole genome shotgun (WGS) entry which is preliminary data.</text>
</comment>
<evidence type="ECO:0000256" key="1">
    <source>
        <dbReference type="ARBA" id="ARBA00008842"/>
    </source>
</evidence>
<reference evidence="4 5" key="1">
    <citation type="submission" date="2019-03" db="EMBL/GenBank/DDBJ databases">
        <title>Draft genome sequence of Xylaria hypoxylon DSM 108379, a ubiquitous saprotrophic-parasitic fungi on hardwood.</title>
        <authorList>
            <person name="Buettner E."/>
            <person name="Leonhardt S."/>
            <person name="Gebauer A.M."/>
            <person name="Liers C."/>
            <person name="Hofrichter M."/>
            <person name="Kellner H."/>
        </authorList>
    </citation>
    <scope>NUCLEOTIDE SEQUENCE [LARGE SCALE GENOMIC DNA]</scope>
    <source>
        <strain evidence="4 5">DSM 108379</strain>
    </source>
</reference>
<evidence type="ECO:0000256" key="2">
    <source>
        <dbReference type="RuleBase" id="RU003844"/>
    </source>
</evidence>
<evidence type="ECO:0000313" key="4">
    <source>
        <dbReference type="EMBL" id="TGJ83383.1"/>
    </source>
</evidence>
<dbReference type="InterPro" id="IPR037239">
    <property type="entry name" value="OSBP_sf"/>
</dbReference>
<protein>
    <recommendedName>
        <fullName evidence="6">Oxysterol-binding protein</fullName>
    </recommendedName>
</protein>
<proteinExistence type="inferred from homology"/>
<dbReference type="Gene3D" id="3.30.70.3490">
    <property type="match status" value="1"/>
</dbReference>
<organism evidence="4 5">
    <name type="scientific">Xylaria hypoxylon</name>
    <dbReference type="NCBI Taxonomy" id="37992"/>
    <lineage>
        <taxon>Eukaryota</taxon>
        <taxon>Fungi</taxon>
        <taxon>Dikarya</taxon>
        <taxon>Ascomycota</taxon>
        <taxon>Pezizomycotina</taxon>
        <taxon>Sordariomycetes</taxon>
        <taxon>Xylariomycetidae</taxon>
        <taxon>Xylariales</taxon>
        <taxon>Xylariaceae</taxon>
        <taxon>Xylaria</taxon>
    </lineage>
</organism>
<evidence type="ECO:0008006" key="6">
    <source>
        <dbReference type="Google" id="ProtNLM"/>
    </source>
</evidence>
<dbReference type="PANTHER" id="PTHR10972">
    <property type="entry name" value="OXYSTEROL-BINDING PROTEIN-RELATED"/>
    <property type="match status" value="1"/>
</dbReference>
<dbReference type="Pfam" id="PF01237">
    <property type="entry name" value="Oxysterol_BP"/>
    <property type="match status" value="1"/>
</dbReference>